<dbReference type="InterPro" id="IPR029044">
    <property type="entry name" value="Nucleotide-diphossugar_trans"/>
</dbReference>
<evidence type="ECO:0000313" key="6">
    <source>
        <dbReference type="EMBL" id="NYI39122.1"/>
    </source>
</evidence>
<dbReference type="GO" id="GO:0016758">
    <property type="term" value="F:hexosyltransferase activity"/>
    <property type="evidence" value="ECO:0007669"/>
    <property type="project" value="UniProtKB-ARBA"/>
</dbReference>
<dbReference type="EMBL" id="JACBZN010000001">
    <property type="protein sequence ID" value="NYI39122.1"/>
    <property type="molecule type" value="Genomic_DNA"/>
</dbReference>
<name>A0A8I0FWL8_9ACTN</name>
<keyword evidence="1 5" id="KW-0808">Transferase</keyword>
<sequence length="881" mass="98101">MDVSTIRDLVDPFPDVHAASTRVFLGPANSAGQAGQWAKALGRLADDTWAISYRYCVTPHLAPAHLRVDSNLARYSIDWNPRLRDFVVESFTHVLIESNHALWSGPDLDFDNRAVVEELKAAGVSVAMVAHGSDVKIPSVYRHLHPDTQYEQLDPDLVDTLETIARRNVEDFAAFDGPTFVTSPVLIPFVPGSRWLPLTLDVERWTCDRPVLERARPVVVHSPSSAQKNSVWIDPVLQELHDEGVLEYRRLQGIPHDEMPDVIRDADIVVEQLGAGGYGVAACEAMAAGRVVVGTVDPTIRRHIKAVTGHDVPIVRATRETIAEVVRELVADPERSRRLGAEGVEYVNAIHDGRYAADVLRTWIDPEGEPLSDVRPAETPPEPDCTVIVAVHNTATYLPEALASLERQTIGLDALQLVLVDDGSTDDSGRILDEFAARHGDNVVVIHQPPSGTPAVPFNRGLERATGRYVFFLGSDDVLDDDALELLVGHADGWESDVVFGRMEPIGERAVPILIYRAGRVRDMDLYASRLPYNLSNTKLFRRELVERLGLRYREDMRQRCDQPFTLTAMVNARRISMIGDGATYHARERHDRSNVTYTADAAEKYASTEIVMETIADCIPPGPQRDHVMKRQFDNTIRGDLRDSLALRDDVERAFVFDRIEDLAQRYLTDNLFRRMHVIHRAIIAAALRRDVETTLALLQADEDKGRGVDLHVVDGRAHFAYPGFDPADAESRPAYEITYEKPVKRIASLFGRAKAQLDGTSVVITGRSRVRGAPTYAGRLVRDSSVPSEATHAKRPPQRGREIDAHLDTEAGTYRLTIDAGSLSERVYRPSIALQVGDLWYDVPLRFEGEHPLRTGLLRKRTIGVARADDAGHLVLDVE</sequence>
<dbReference type="Pfam" id="PF00535">
    <property type="entry name" value="Glycos_transf_2"/>
    <property type="match status" value="1"/>
</dbReference>
<gene>
    <name evidence="6" type="ORF">BJ975_002497</name>
    <name evidence="5" type="ORF">IDH50_08260</name>
</gene>
<dbReference type="Proteomes" id="UP000659061">
    <property type="component" value="Unassembled WGS sequence"/>
</dbReference>
<evidence type="ECO:0000256" key="1">
    <source>
        <dbReference type="ARBA" id="ARBA00022679"/>
    </source>
</evidence>
<evidence type="ECO:0000259" key="2">
    <source>
        <dbReference type="Pfam" id="PF00534"/>
    </source>
</evidence>
<evidence type="ECO:0000313" key="8">
    <source>
        <dbReference type="Proteomes" id="UP000659061"/>
    </source>
</evidence>
<feature type="domain" description="Glycosyltransferase 2-like" evidence="3">
    <location>
        <begin position="386"/>
        <end position="549"/>
    </location>
</feature>
<evidence type="ECO:0000259" key="3">
    <source>
        <dbReference type="Pfam" id="PF00535"/>
    </source>
</evidence>
<dbReference type="Pfam" id="PF00534">
    <property type="entry name" value="Glycos_transf_1"/>
    <property type="match status" value="1"/>
</dbReference>
<accession>A0A8I0FWL8</accession>
<feature type="domain" description="Glycosyl transferase family 1" evidence="2">
    <location>
        <begin position="251"/>
        <end position="343"/>
    </location>
</feature>
<proteinExistence type="predicted"/>
<dbReference type="SUPFAM" id="SSF53756">
    <property type="entry name" value="UDP-Glycosyltransferase/glycogen phosphorylase"/>
    <property type="match status" value="1"/>
</dbReference>
<dbReference type="Proteomes" id="UP000587211">
    <property type="component" value="Unassembled WGS sequence"/>
</dbReference>
<reference evidence="5" key="2">
    <citation type="submission" date="2020-09" db="EMBL/GenBank/DDBJ databases">
        <title>Novel species in genus Aeromicrobium.</title>
        <authorList>
            <person name="Zhang G."/>
        </authorList>
    </citation>
    <scope>NUCLEOTIDE SEQUENCE</scope>
    <source>
        <strain evidence="5">SSW1-57</strain>
    </source>
</reference>
<dbReference type="RefSeq" id="WP_179426435.1">
    <property type="nucleotide sequence ID" value="NZ_BAAAMP010000002.1"/>
</dbReference>
<organism evidence="5 8">
    <name type="scientific">Aeromicrobium tamlense</name>
    <dbReference type="NCBI Taxonomy" id="375541"/>
    <lineage>
        <taxon>Bacteria</taxon>
        <taxon>Bacillati</taxon>
        <taxon>Actinomycetota</taxon>
        <taxon>Actinomycetes</taxon>
        <taxon>Propionibacteriales</taxon>
        <taxon>Nocardioidaceae</taxon>
        <taxon>Aeromicrobium</taxon>
    </lineage>
</organism>
<protein>
    <submittedName>
        <fullName evidence="5 6">Glycosyltransferase</fullName>
    </submittedName>
</protein>
<dbReference type="Gene3D" id="3.90.550.10">
    <property type="entry name" value="Spore Coat Polysaccharide Biosynthesis Protein SpsA, Chain A"/>
    <property type="match status" value="1"/>
</dbReference>
<dbReference type="InterPro" id="IPR001173">
    <property type="entry name" value="Glyco_trans_2-like"/>
</dbReference>
<dbReference type="PANTHER" id="PTHR22916">
    <property type="entry name" value="GLYCOSYLTRANSFERASE"/>
    <property type="match status" value="1"/>
</dbReference>
<reference evidence="6 7" key="1">
    <citation type="submission" date="2020-07" db="EMBL/GenBank/DDBJ databases">
        <title>Sequencing the genomes of 1000 actinobacteria strains.</title>
        <authorList>
            <person name="Klenk H.-P."/>
        </authorList>
    </citation>
    <scope>NUCLEOTIDE SEQUENCE [LARGE SCALE GENOMIC DNA]</scope>
    <source>
        <strain evidence="6 7">DSM 19087</strain>
    </source>
</reference>
<feature type="domain" description="TarS/TarP linker" evidence="4">
    <location>
        <begin position="606"/>
        <end position="699"/>
    </location>
</feature>
<evidence type="ECO:0000313" key="5">
    <source>
        <dbReference type="EMBL" id="MBD1270220.1"/>
    </source>
</evidence>
<dbReference type="AlphaFoldDB" id="A0A8I0FWL8"/>
<comment type="caution">
    <text evidence="5">The sequence shown here is derived from an EMBL/GenBank/DDBJ whole genome shotgun (WGS) entry which is preliminary data.</text>
</comment>
<keyword evidence="7" id="KW-1185">Reference proteome</keyword>
<dbReference type="CDD" id="cd00761">
    <property type="entry name" value="Glyco_tranf_GTA_type"/>
    <property type="match status" value="1"/>
</dbReference>
<dbReference type="InterPro" id="IPR001296">
    <property type="entry name" value="Glyco_trans_1"/>
</dbReference>
<dbReference type="InterPro" id="IPR054028">
    <property type="entry name" value="TarS/TarP_linker"/>
</dbReference>
<dbReference type="PANTHER" id="PTHR22916:SF3">
    <property type="entry name" value="UDP-GLCNAC:BETAGAL BETA-1,3-N-ACETYLGLUCOSAMINYLTRANSFERASE-LIKE PROTEIN 1"/>
    <property type="match status" value="1"/>
</dbReference>
<evidence type="ECO:0000259" key="4">
    <source>
        <dbReference type="Pfam" id="PF22181"/>
    </source>
</evidence>
<dbReference type="SUPFAM" id="SSF53448">
    <property type="entry name" value="Nucleotide-diphospho-sugar transferases"/>
    <property type="match status" value="1"/>
</dbReference>
<dbReference type="Gene3D" id="3.40.50.2000">
    <property type="entry name" value="Glycogen Phosphorylase B"/>
    <property type="match status" value="1"/>
</dbReference>
<dbReference type="Pfam" id="PF22181">
    <property type="entry name" value="TarS_linker"/>
    <property type="match status" value="1"/>
</dbReference>
<dbReference type="EMBL" id="JACWMT010000001">
    <property type="protein sequence ID" value="MBD1270220.1"/>
    <property type="molecule type" value="Genomic_DNA"/>
</dbReference>
<evidence type="ECO:0000313" key="7">
    <source>
        <dbReference type="Proteomes" id="UP000587211"/>
    </source>
</evidence>